<reference evidence="3 4" key="1">
    <citation type="journal article" date="2016" name="Front. Microbiol.">
        <title>Comparative Genomics Analysis of Streptomyces Species Reveals Their Adaptation to the Marine Environment and Their Diversity at the Genomic Level.</title>
        <authorList>
            <person name="Tian X."/>
            <person name="Zhang Z."/>
            <person name="Yang T."/>
            <person name="Chen M."/>
            <person name="Li J."/>
            <person name="Chen F."/>
            <person name="Yang J."/>
            <person name="Li W."/>
            <person name="Zhang B."/>
            <person name="Zhang Z."/>
            <person name="Wu J."/>
            <person name="Zhang C."/>
            <person name="Long L."/>
            <person name="Xiao J."/>
        </authorList>
    </citation>
    <scope>NUCLEOTIDE SEQUENCE [LARGE SCALE GENOMIC DNA]</scope>
    <source>
        <strain evidence="3 4">SCSIO 02100</strain>
    </source>
</reference>
<evidence type="ECO:0000259" key="2">
    <source>
        <dbReference type="Pfam" id="PF11716"/>
    </source>
</evidence>
<feature type="domain" description="MDMPI C-terminal" evidence="1">
    <location>
        <begin position="159"/>
        <end position="237"/>
    </location>
</feature>
<dbReference type="RefSeq" id="WP_070197764.1">
    <property type="nucleotide sequence ID" value="NZ_LJGU01000133.1"/>
</dbReference>
<keyword evidence="3" id="KW-0413">Isomerase</keyword>
<sequence>MNSPVPDPPAADTVSDVAAVGDATDGLLTALALLDDDALAEPSLLPGWSRGHVLAHLARNADALCNALRGRPMYSSAEARDADIERDAHRGLAAHLDDLSDSADRLEQLFAGLGEEDWRRTVELRNGVTDLAAGLPFRRWIEVELHHADLGIGYTLEDFPTVFLDRETANMAARFDGHPAIPEAIELRAEDGRSWRTGAEGDDPVVVVGRVAALVGWLTGRTSGSGLSASGSLPTLPPL</sequence>
<dbReference type="InterPro" id="IPR017517">
    <property type="entry name" value="Maleyloyr_isom"/>
</dbReference>
<dbReference type="Proteomes" id="UP000176101">
    <property type="component" value="Unassembled WGS sequence"/>
</dbReference>
<dbReference type="InterPro" id="IPR036527">
    <property type="entry name" value="SCP2_sterol-bd_dom_sf"/>
</dbReference>
<dbReference type="Pfam" id="PF07398">
    <property type="entry name" value="MDMPI_C"/>
    <property type="match status" value="1"/>
</dbReference>
<dbReference type="Gene3D" id="1.20.120.450">
    <property type="entry name" value="dinb family like domain"/>
    <property type="match status" value="1"/>
</dbReference>
<dbReference type="GO" id="GO:0016853">
    <property type="term" value="F:isomerase activity"/>
    <property type="evidence" value="ECO:0007669"/>
    <property type="project" value="UniProtKB-KW"/>
</dbReference>
<organism evidence="3 4">
    <name type="scientific">Streptomyces oceani</name>
    <dbReference type="NCBI Taxonomy" id="1075402"/>
    <lineage>
        <taxon>Bacteria</taxon>
        <taxon>Bacillati</taxon>
        <taxon>Actinomycetota</taxon>
        <taxon>Actinomycetes</taxon>
        <taxon>Kitasatosporales</taxon>
        <taxon>Streptomycetaceae</taxon>
        <taxon>Streptomyces</taxon>
    </lineage>
</organism>
<dbReference type="NCBIfam" id="TIGR03083">
    <property type="entry name" value="maleylpyruvate isomerase family mycothiol-dependent enzyme"/>
    <property type="match status" value="1"/>
</dbReference>
<name>A0A1E7JZ28_9ACTN</name>
<dbReference type="SUPFAM" id="SSF55718">
    <property type="entry name" value="SCP-like"/>
    <property type="match status" value="1"/>
</dbReference>
<dbReference type="SUPFAM" id="SSF109854">
    <property type="entry name" value="DinB/YfiT-like putative metalloenzymes"/>
    <property type="match status" value="1"/>
</dbReference>
<proteinExistence type="predicted"/>
<dbReference type="Pfam" id="PF11716">
    <property type="entry name" value="MDMPI_N"/>
    <property type="match status" value="1"/>
</dbReference>
<evidence type="ECO:0000259" key="1">
    <source>
        <dbReference type="Pfam" id="PF07398"/>
    </source>
</evidence>
<comment type="caution">
    <text evidence="3">The sequence shown here is derived from an EMBL/GenBank/DDBJ whole genome shotgun (WGS) entry which is preliminary data.</text>
</comment>
<protein>
    <submittedName>
        <fullName evidence="3">Mycothiol maleylpyruvate isomerase</fullName>
    </submittedName>
</protein>
<dbReference type="Gene3D" id="3.30.1050.20">
    <property type="match status" value="1"/>
</dbReference>
<dbReference type="InterPro" id="IPR034660">
    <property type="entry name" value="DinB/YfiT-like"/>
</dbReference>
<dbReference type="GO" id="GO:0046872">
    <property type="term" value="F:metal ion binding"/>
    <property type="evidence" value="ECO:0007669"/>
    <property type="project" value="InterPro"/>
</dbReference>
<dbReference type="AlphaFoldDB" id="A0A1E7JZ28"/>
<keyword evidence="4" id="KW-1185">Reference proteome</keyword>
<dbReference type="InterPro" id="IPR024344">
    <property type="entry name" value="MDMPI_metal-binding"/>
</dbReference>
<gene>
    <name evidence="3" type="ORF">AN216_18355</name>
</gene>
<dbReference type="EMBL" id="LJGU01000133">
    <property type="protein sequence ID" value="OEU96912.1"/>
    <property type="molecule type" value="Genomic_DNA"/>
</dbReference>
<dbReference type="PATRIC" id="fig|1075402.3.peg.4834"/>
<evidence type="ECO:0000313" key="3">
    <source>
        <dbReference type="EMBL" id="OEU96912.1"/>
    </source>
</evidence>
<keyword evidence="3" id="KW-0670">Pyruvate</keyword>
<dbReference type="InterPro" id="IPR010872">
    <property type="entry name" value="MDMPI_C-term_domain"/>
</dbReference>
<evidence type="ECO:0000313" key="4">
    <source>
        <dbReference type="Proteomes" id="UP000176101"/>
    </source>
</evidence>
<feature type="domain" description="Mycothiol-dependent maleylpyruvate isomerase metal-binding" evidence="2">
    <location>
        <begin position="22"/>
        <end position="150"/>
    </location>
</feature>
<accession>A0A1E7JZ28</accession>
<dbReference type="STRING" id="1075402.AN216_18355"/>